<reference evidence="5 6" key="1">
    <citation type="submission" date="2024-04" db="EMBL/GenBank/DDBJ databases">
        <title>Flavobacterium sp. DGU41 16S ribosomal RNA gene Genome sequencing and assembly.</title>
        <authorList>
            <person name="Park S."/>
        </authorList>
    </citation>
    <scope>NUCLEOTIDE SEQUENCE [LARGE SCALE GENOMIC DNA]</scope>
    <source>
        <strain evidence="5 6">DGU41</strain>
    </source>
</reference>
<accession>A0ABU9I2T6</accession>
<comment type="caution">
    <text evidence="5">The sequence shown here is derived from an EMBL/GenBank/DDBJ whole genome shotgun (WGS) entry which is preliminary data.</text>
</comment>
<evidence type="ECO:0000259" key="4">
    <source>
        <dbReference type="Pfam" id="PF21602"/>
    </source>
</evidence>
<proteinExistence type="predicted"/>
<evidence type="ECO:0000259" key="2">
    <source>
        <dbReference type="Pfam" id="PF12081"/>
    </source>
</evidence>
<organism evidence="5 6">
    <name type="scientific">Flavobacterium helocola</name>
    <dbReference type="NCBI Taxonomy" id="3139139"/>
    <lineage>
        <taxon>Bacteria</taxon>
        <taxon>Pseudomonadati</taxon>
        <taxon>Bacteroidota</taxon>
        <taxon>Flavobacteriia</taxon>
        <taxon>Flavobacteriales</taxon>
        <taxon>Flavobacteriaceae</taxon>
        <taxon>Flavobacterium</taxon>
    </lineage>
</organism>
<dbReference type="Pfam" id="PF21602">
    <property type="entry name" value="GldM_3rd"/>
    <property type="match status" value="1"/>
</dbReference>
<dbReference type="Proteomes" id="UP001393056">
    <property type="component" value="Unassembled WGS sequence"/>
</dbReference>
<dbReference type="Pfam" id="PF12081">
    <property type="entry name" value="GldM_1st"/>
    <property type="match status" value="1"/>
</dbReference>
<feature type="domain" description="Gliding motility-associated protein GldM second immunoglobulin-like" evidence="4">
    <location>
        <begin position="325"/>
        <end position="403"/>
    </location>
</feature>
<keyword evidence="6" id="KW-1185">Reference proteome</keyword>
<name>A0ABU9I2T6_9FLAO</name>
<dbReference type="Pfam" id="PF12080">
    <property type="entry name" value="GldM_4th"/>
    <property type="match status" value="1"/>
</dbReference>
<dbReference type="InterPro" id="IPR048405">
    <property type="entry name" value="GldM_Ig-like-1"/>
</dbReference>
<evidence type="ECO:0000259" key="3">
    <source>
        <dbReference type="Pfam" id="PF21601"/>
    </source>
</evidence>
<dbReference type="InterPro" id="IPR022720">
    <property type="entry name" value="Motility-assoc_prot_GldM_N"/>
</dbReference>
<dbReference type="InterPro" id="IPR019859">
    <property type="entry name" value="Motility-assoc_prot_GldM"/>
</dbReference>
<feature type="domain" description="Gliding motility-associated protein GldM C-terminal" evidence="1">
    <location>
        <begin position="406"/>
        <end position="509"/>
    </location>
</feature>
<feature type="domain" description="Gliding motility-associated protein GldM N-terminal" evidence="2">
    <location>
        <begin position="31"/>
        <end position="223"/>
    </location>
</feature>
<evidence type="ECO:0000313" key="5">
    <source>
        <dbReference type="EMBL" id="MEL1246447.1"/>
    </source>
</evidence>
<dbReference type="InterPro" id="IPR022719">
    <property type="entry name" value="Motility-assoc_prot_GldM_C"/>
</dbReference>
<protein>
    <submittedName>
        <fullName evidence="5">Gliding motility protein GldM</fullName>
    </submittedName>
</protein>
<evidence type="ECO:0000259" key="1">
    <source>
        <dbReference type="Pfam" id="PF12080"/>
    </source>
</evidence>
<sequence>MAGGKLTPRQKMINLMYLVFIAMLALNMSKEVLTAFGNFNDKFSESNKLTEQSNATLLSALDTKATDEPAKYAEPSRKAKEVAKISKDFVAFLETVKAEVTEGIEPDETGKLPFESMDKSTIDEKWFAGDGYSPRGTEIVSKIDKYVADVKKVLGNDVKYIPFIKEIEKKFSTADITNREGVKQKFLDYKTKGFPAVSTLTFITAMQNDVKNTEAGAYNLFLGNALQSAASMKNFQAIVVLDKNAYFAGEQVTGKVVLGRYDANTVPTSFKGPGKIENGQAVISMTAGGIGEQNISGEFGFLEDGKEIPLKFEGKYVVVPRPNQAIISADKMNVVYRGVPNPISISVPGIASNKVNASAPGMSKVGDGKFMLKPGSGSEVKINVNATMPDGKSMSSSQVFRIKGLPAPTGKVGGSEKNKGPKSNLEVCSITAVMEDFDFPVTVNVTQFNVKVPGQPTIVVSGNRMDSRARSAIAKAQKGDVVVISEIKASFTGIDQMAKKVSICTYEIQ</sequence>
<dbReference type="RefSeq" id="WP_341680956.1">
    <property type="nucleotide sequence ID" value="NZ_JBBYHT010000001.1"/>
</dbReference>
<gene>
    <name evidence="5" type="primary">gldM</name>
    <name evidence="5" type="ORF">AAEO58_00160</name>
</gene>
<dbReference type="EMBL" id="JBBYHT010000001">
    <property type="protein sequence ID" value="MEL1246447.1"/>
    <property type="molecule type" value="Genomic_DNA"/>
</dbReference>
<dbReference type="NCBIfam" id="TIGR03517">
    <property type="entry name" value="GldM_gliding"/>
    <property type="match status" value="1"/>
</dbReference>
<feature type="domain" description="Gliding motility-associated protein GldM first immunoglobulin-like" evidence="3">
    <location>
        <begin position="227"/>
        <end position="320"/>
    </location>
</feature>
<dbReference type="Pfam" id="PF21601">
    <property type="entry name" value="GldM_2nd"/>
    <property type="match status" value="1"/>
</dbReference>
<dbReference type="InterPro" id="IPR048406">
    <property type="entry name" value="GldM_Ig-like-2"/>
</dbReference>
<evidence type="ECO:0000313" key="6">
    <source>
        <dbReference type="Proteomes" id="UP001393056"/>
    </source>
</evidence>